<feature type="region of interest" description="Disordered" evidence="1">
    <location>
        <begin position="66"/>
        <end position="91"/>
    </location>
</feature>
<reference evidence="2 3" key="1">
    <citation type="journal article" date="2013" name="Proc. Natl. Acad. Sci. U.S.A.">
        <title>Genome of an arbuscular mycorrhizal fungus provides insight into the oldest plant symbiosis.</title>
        <authorList>
            <person name="Tisserant E."/>
            <person name="Malbreil M."/>
            <person name="Kuo A."/>
            <person name="Kohler A."/>
            <person name="Symeonidi A."/>
            <person name="Balestrini R."/>
            <person name="Charron P."/>
            <person name="Duensing N."/>
            <person name="Frei Dit Frey N."/>
            <person name="Gianinazzi-Pearson V."/>
            <person name="Gilbert L.B."/>
            <person name="Handa Y."/>
            <person name="Herr J.R."/>
            <person name="Hijri M."/>
            <person name="Koul R."/>
            <person name="Kawaguchi M."/>
            <person name="Krajinski F."/>
            <person name="Lammers P.J."/>
            <person name="Masclaux F.G."/>
            <person name="Murat C."/>
            <person name="Morin E."/>
            <person name="Ndikumana S."/>
            <person name="Pagni M."/>
            <person name="Petitpierre D."/>
            <person name="Requena N."/>
            <person name="Rosikiewicz P."/>
            <person name="Riley R."/>
            <person name="Saito K."/>
            <person name="San Clemente H."/>
            <person name="Shapiro H."/>
            <person name="van Tuinen D."/>
            <person name="Becard G."/>
            <person name="Bonfante P."/>
            <person name="Paszkowski U."/>
            <person name="Shachar-Hill Y.Y."/>
            <person name="Tuskan G.A."/>
            <person name="Young P.W."/>
            <person name="Sanders I.R."/>
            <person name="Henrissat B."/>
            <person name="Rensing S.A."/>
            <person name="Grigoriev I.V."/>
            <person name="Corradi N."/>
            <person name="Roux C."/>
            <person name="Martin F."/>
        </authorList>
    </citation>
    <scope>NUCLEOTIDE SEQUENCE [LARGE SCALE GENOMIC DNA]</scope>
    <source>
        <strain evidence="2 3">DAOM 197198</strain>
    </source>
</reference>
<name>A0A2P4QZW5_RHIID</name>
<evidence type="ECO:0000256" key="1">
    <source>
        <dbReference type="SAM" id="MobiDB-lite"/>
    </source>
</evidence>
<dbReference type="VEuPathDB" id="FungiDB:RhiirFUN_005287"/>
<accession>A0A2P4QZW5</accession>
<dbReference type="AlphaFoldDB" id="A0A2P4QZW5"/>
<proteinExistence type="predicted"/>
<sequence length="305" mass="36139">MEVDEEEARAEMKMILKTFPIELELKYNEKFTSESNDEILRQVIPQLIEAMKPRVRLLYKQRGTLDKDNRRLHRNNRLNEKKAHRVKGAKSLFDKNDEKLENYDQKELLNVLSDNRYHSPEYSESDEEQPDGKRHINVYNQSWRSEEYSESDEEQPDGKRHINVYNPSWRSEELIDLLRNVLDQHAFSFQSAQLIQTQNYDDKIYNIISRYLRGAPNWTYVEQNMLANIDFSEPEMPIQMMESLIMAEDAEVSAEMDKIVVIEDSESTGMEESEPTEIEESEPMGVEESPETEDETDKWKLLRFN</sequence>
<comment type="caution">
    <text evidence="2">The sequence shown here is derived from an EMBL/GenBank/DDBJ whole genome shotgun (WGS) entry which is preliminary data.</text>
</comment>
<gene>
    <name evidence="2" type="ORF">GLOIN_2v1469591</name>
</gene>
<organism evidence="2 3">
    <name type="scientific">Rhizophagus irregularis (strain DAOM 181602 / DAOM 197198 / MUCL 43194)</name>
    <name type="common">Arbuscular mycorrhizal fungus</name>
    <name type="synonym">Glomus intraradices</name>
    <dbReference type="NCBI Taxonomy" id="747089"/>
    <lineage>
        <taxon>Eukaryota</taxon>
        <taxon>Fungi</taxon>
        <taxon>Fungi incertae sedis</taxon>
        <taxon>Mucoromycota</taxon>
        <taxon>Glomeromycotina</taxon>
        <taxon>Glomeromycetes</taxon>
        <taxon>Glomerales</taxon>
        <taxon>Glomeraceae</taxon>
        <taxon>Rhizophagus</taxon>
    </lineage>
</organism>
<keyword evidence="3" id="KW-1185">Reference proteome</keyword>
<evidence type="ECO:0000313" key="3">
    <source>
        <dbReference type="Proteomes" id="UP000018888"/>
    </source>
</evidence>
<reference evidence="2 3" key="2">
    <citation type="journal article" date="2018" name="New Phytol.">
        <title>High intraspecific genome diversity in the model arbuscular mycorrhizal symbiont Rhizophagus irregularis.</title>
        <authorList>
            <person name="Chen E.C.H."/>
            <person name="Morin E."/>
            <person name="Beaudet D."/>
            <person name="Noel J."/>
            <person name="Yildirir G."/>
            <person name="Ndikumana S."/>
            <person name="Charron P."/>
            <person name="St-Onge C."/>
            <person name="Giorgi J."/>
            <person name="Kruger M."/>
            <person name="Marton T."/>
            <person name="Ropars J."/>
            <person name="Grigoriev I.V."/>
            <person name="Hainaut M."/>
            <person name="Henrissat B."/>
            <person name="Roux C."/>
            <person name="Martin F."/>
            <person name="Corradi N."/>
        </authorList>
    </citation>
    <scope>NUCLEOTIDE SEQUENCE [LARGE SCALE GENOMIC DNA]</scope>
    <source>
        <strain evidence="2 3">DAOM 197198</strain>
    </source>
</reference>
<feature type="compositionally biased region" description="Basic residues" evidence="1">
    <location>
        <begin position="70"/>
        <end position="88"/>
    </location>
</feature>
<feature type="region of interest" description="Disordered" evidence="1">
    <location>
        <begin position="263"/>
        <end position="305"/>
    </location>
</feature>
<dbReference type="Proteomes" id="UP000018888">
    <property type="component" value="Unassembled WGS sequence"/>
</dbReference>
<dbReference type="EMBL" id="AUPC02000002">
    <property type="protein sequence ID" value="POG83118.1"/>
    <property type="molecule type" value="Genomic_DNA"/>
</dbReference>
<feature type="compositionally biased region" description="Acidic residues" evidence="1">
    <location>
        <begin position="263"/>
        <end position="282"/>
    </location>
</feature>
<protein>
    <submittedName>
        <fullName evidence="2">Uncharacterized protein</fullName>
    </submittedName>
</protein>
<evidence type="ECO:0000313" key="2">
    <source>
        <dbReference type="EMBL" id="POG83118.1"/>
    </source>
</evidence>